<reference evidence="2 3" key="1">
    <citation type="submission" date="2019-05" db="EMBL/GenBank/DDBJ databases">
        <title>Draft Genome of Bradyrhizobium elkanii strain SEMIA 938, Used in Commercial Inoculants for Lupinus spp. in Brazil.</title>
        <authorList>
            <person name="Hungria M."/>
            <person name="Delamuta J.R.M."/>
            <person name="Ribeiro R.A."/>
            <person name="Nogueira M.A."/>
        </authorList>
    </citation>
    <scope>NUCLEOTIDE SEQUENCE [LARGE SCALE GENOMIC DNA]</scope>
    <source>
        <strain evidence="2 3">Semia 938</strain>
    </source>
</reference>
<keyword evidence="1" id="KW-1133">Transmembrane helix</keyword>
<evidence type="ECO:0000256" key="1">
    <source>
        <dbReference type="SAM" id="Phobius"/>
    </source>
</evidence>
<gene>
    <name evidence="2" type="ORF">FDV58_27600</name>
</gene>
<feature type="transmembrane region" description="Helical" evidence="1">
    <location>
        <begin position="47"/>
        <end position="71"/>
    </location>
</feature>
<evidence type="ECO:0000313" key="3">
    <source>
        <dbReference type="Proteomes" id="UP000305095"/>
    </source>
</evidence>
<organism evidence="2 3">
    <name type="scientific">Bradyrhizobium elkanii</name>
    <dbReference type="NCBI Taxonomy" id="29448"/>
    <lineage>
        <taxon>Bacteria</taxon>
        <taxon>Pseudomonadati</taxon>
        <taxon>Pseudomonadota</taxon>
        <taxon>Alphaproteobacteria</taxon>
        <taxon>Hyphomicrobiales</taxon>
        <taxon>Nitrobacteraceae</taxon>
        <taxon>Bradyrhizobium</taxon>
    </lineage>
</organism>
<sequence length="84" mass="9129">MKRRLTFVFVGSAILAVALALFCNWYFPDVVPLASTEPAPTSWRLDAAFAVSTLRWTAAFVAAASAIALMFMNITKGSTELEGR</sequence>
<evidence type="ECO:0000313" key="2">
    <source>
        <dbReference type="EMBL" id="TKV78299.1"/>
    </source>
</evidence>
<dbReference type="EMBL" id="SZZP01000018">
    <property type="protein sequence ID" value="TKV78299.1"/>
    <property type="molecule type" value="Genomic_DNA"/>
</dbReference>
<proteinExistence type="predicted"/>
<keyword evidence="1" id="KW-0812">Transmembrane</keyword>
<name>A0A4U6RTK6_BRAEL</name>
<keyword evidence="1" id="KW-0472">Membrane</keyword>
<feature type="transmembrane region" description="Helical" evidence="1">
    <location>
        <begin position="7"/>
        <end position="27"/>
    </location>
</feature>
<dbReference type="Proteomes" id="UP000305095">
    <property type="component" value="Unassembled WGS sequence"/>
</dbReference>
<accession>A0A4U6RTK6</accession>
<protein>
    <submittedName>
        <fullName evidence="2">Uncharacterized protein</fullName>
    </submittedName>
</protein>
<dbReference type="RefSeq" id="WP_137481708.1">
    <property type="nucleotide sequence ID" value="NZ_SZZP01000018.1"/>
</dbReference>
<dbReference type="AlphaFoldDB" id="A0A4U6RTK6"/>
<comment type="caution">
    <text evidence="2">The sequence shown here is derived from an EMBL/GenBank/DDBJ whole genome shotgun (WGS) entry which is preliminary data.</text>
</comment>